<keyword evidence="2" id="KW-1185">Reference proteome</keyword>
<dbReference type="Proteomes" id="UP001165124">
    <property type="component" value="Unassembled WGS sequence"/>
</dbReference>
<evidence type="ECO:0000313" key="2">
    <source>
        <dbReference type="Proteomes" id="UP001165124"/>
    </source>
</evidence>
<dbReference type="AlphaFoldDB" id="A0A9W6UVY4"/>
<accession>A0A9W6UVY4</accession>
<name>A0A9W6UVY4_9ACTN</name>
<evidence type="ECO:0000313" key="1">
    <source>
        <dbReference type="EMBL" id="GLW66121.1"/>
    </source>
</evidence>
<sequence length="78" mass="7982">MAGRRTSPAEAEATQFTVNELASMSKDNVSQIKHGSNEPAVGAHTTAIYGADVRAAYTGLAAFRFALHGSSGVEGVGS</sequence>
<proteinExistence type="predicted"/>
<organism evidence="1 2">
    <name type="scientific">Actinomadura rubrobrunea</name>
    <dbReference type="NCBI Taxonomy" id="115335"/>
    <lineage>
        <taxon>Bacteria</taxon>
        <taxon>Bacillati</taxon>
        <taxon>Actinomycetota</taxon>
        <taxon>Actinomycetes</taxon>
        <taxon>Streptosporangiales</taxon>
        <taxon>Thermomonosporaceae</taxon>
        <taxon>Actinomadura</taxon>
    </lineage>
</organism>
<dbReference type="EMBL" id="BSRZ01000012">
    <property type="protein sequence ID" value="GLW66121.1"/>
    <property type="molecule type" value="Genomic_DNA"/>
</dbReference>
<comment type="caution">
    <text evidence="1">The sequence shown here is derived from an EMBL/GenBank/DDBJ whole genome shotgun (WGS) entry which is preliminary data.</text>
</comment>
<gene>
    <name evidence="1" type="ORF">Arub01_43650</name>
</gene>
<protein>
    <submittedName>
        <fullName evidence="1">Uncharacterized protein</fullName>
    </submittedName>
</protein>
<reference evidence="1" key="1">
    <citation type="submission" date="2023-02" db="EMBL/GenBank/DDBJ databases">
        <title>Actinomadura rubrobrunea NBRC 14622.</title>
        <authorList>
            <person name="Ichikawa N."/>
            <person name="Sato H."/>
            <person name="Tonouchi N."/>
        </authorList>
    </citation>
    <scope>NUCLEOTIDE SEQUENCE</scope>
    <source>
        <strain evidence="1">NBRC 14622</strain>
    </source>
</reference>